<dbReference type="SUPFAM" id="SSF53756">
    <property type="entry name" value="UDP-Glycosyltransferase/glycogen phosphorylase"/>
    <property type="match status" value="1"/>
</dbReference>
<comment type="function">
    <text evidence="10">Cell wall formation. Catalyzes the transfer of a GlcNAc subunit on undecaprenyl-pyrophosphoryl-MurNAc-pentapeptide (lipid intermediate I) to form undecaprenyl-pyrophosphoryl-MurNAc-(pentapeptide)GlcNAc (lipid intermediate II).</text>
</comment>
<dbReference type="GO" id="GO:0071555">
    <property type="term" value="P:cell wall organization"/>
    <property type="evidence" value="ECO:0007669"/>
    <property type="project" value="UniProtKB-KW"/>
</dbReference>
<gene>
    <name evidence="10" type="primary">murG</name>
    <name evidence="13" type="ORF">IAC73_06125</name>
</gene>
<keyword evidence="1 10" id="KW-1003">Cell membrane</keyword>
<comment type="pathway">
    <text evidence="10">Cell wall biogenesis; peptidoglycan biosynthesis.</text>
</comment>
<evidence type="ECO:0000259" key="12">
    <source>
        <dbReference type="Pfam" id="PF04101"/>
    </source>
</evidence>
<comment type="caution">
    <text evidence="10">Lacks conserved residue(s) required for the propagation of feature annotation.</text>
</comment>
<keyword evidence="6 10" id="KW-0573">Peptidoglycan synthesis</keyword>
<evidence type="ECO:0000256" key="8">
    <source>
        <dbReference type="ARBA" id="ARBA00023306"/>
    </source>
</evidence>
<evidence type="ECO:0000256" key="10">
    <source>
        <dbReference type="HAMAP-Rule" id="MF_00033"/>
    </source>
</evidence>
<dbReference type="GO" id="GO:0051301">
    <property type="term" value="P:cell division"/>
    <property type="evidence" value="ECO:0007669"/>
    <property type="project" value="UniProtKB-KW"/>
</dbReference>
<comment type="subcellular location">
    <subcellularLocation>
        <location evidence="10">Cell membrane</location>
        <topology evidence="10">Peripheral membrane protein</topology>
        <orientation evidence="10">Cytoplasmic side</orientation>
    </subcellularLocation>
</comment>
<evidence type="ECO:0000313" key="14">
    <source>
        <dbReference type="Proteomes" id="UP000886857"/>
    </source>
</evidence>
<evidence type="ECO:0000256" key="7">
    <source>
        <dbReference type="ARBA" id="ARBA00023136"/>
    </source>
</evidence>
<dbReference type="PANTHER" id="PTHR21015">
    <property type="entry name" value="UDP-N-ACETYLGLUCOSAMINE--N-ACETYLMURAMYL-(PENTAPEPTIDE) PYROPHOSPHORYL-UNDECAPRENOL N-ACETYLGLUCOSAMINE TRANSFERASE 1"/>
    <property type="match status" value="1"/>
</dbReference>
<organism evidence="13 14">
    <name type="scientific">Candidatus Limadaptatus stercoripullorum</name>
    <dbReference type="NCBI Taxonomy" id="2840846"/>
    <lineage>
        <taxon>Bacteria</taxon>
        <taxon>Bacillati</taxon>
        <taxon>Bacillota</taxon>
        <taxon>Clostridia</taxon>
        <taxon>Eubacteriales</taxon>
        <taxon>Candidatus Limadaptatus</taxon>
    </lineage>
</organism>
<keyword evidence="5 10" id="KW-0133">Cell shape</keyword>
<evidence type="ECO:0000259" key="11">
    <source>
        <dbReference type="Pfam" id="PF03033"/>
    </source>
</evidence>
<dbReference type="InterPro" id="IPR004276">
    <property type="entry name" value="GlycoTrans_28_N"/>
</dbReference>
<accession>A0A9D1NBC5</accession>
<evidence type="ECO:0000256" key="1">
    <source>
        <dbReference type="ARBA" id="ARBA00022475"/>
    </source>
</evidence>
<evidence type="ECO:0000256" key="9">
    <source>
        <dbReference type="ARBA" id="ARBA00023316"/>
    </source>
</evidence>
<dbReference type="PANTHER" id="PTHR21015:SF22">
    <property type="entry name" value="GLYCOSYLTRANSFERASE"/>
    <property type="match status" value="1"/>
</dbReference>
<protein>
    <recommendedName>
        <fullName evidence="10">UDP-N-acetylglucosamine--N-acetylmuramyl-(pentapeptide) pyrophosphoryl-undecaprenol N-acetylglucosamine transferase</fullName>
        <ecNumber evidence="10">2.4.1.227</ecNumber>
    </recommendedName>
    <alternativeName>
        <fullName evidence="10">Undecaprenyl-PP-MurNAc-pentapeptide-UDPGlcNAc GlcNAc transferase</fullName>
    </alternativeName>
</protein>
<dbReference type="GO" id="GO:0005975">
    <property type="term" value="P:carbohydrate metabolic process"/>
    <property type="evidence" value="ECO:0007669"/>
    <property type="project" value="InterPro"/>
</dbReference>
<dbReference type="AlphaFoldDB" id="A0A9D1NBC5"/>
<dbReference type="Proteomes" id="UP000886857">
    <property type="component" value="Unassembled WGS sequence"/>
</dbReference>
<evidence type="ECO:0000256" key="2">
    <source>
        <dbReference type="ARBA" id="ARBA00022618"/>
    </source>
</evidence>
<dbReference type="Pfam" id="PF03033">
    <property type="entry name" value="Glyco_transf_28"/>
    <property type="match status" value="1"/>
</dbReference>
<comment type="catalytic activity">
    <reaction evidence="10">
        <text>di-trans,octa-cis-undecaprenyl diphospho-N-acetyl-alpha-D-muramoyl-L-alanyl-D-glutamyl-meso-2,6-diaminopimeloyl-D-alanyl-D-alanine + UDP-N-acetyl-alpha-D-glucosamine = di-trans,octa-cis-undecaprenyl diphospho-[N-acetyl-alpha-D-glucosaminyl-(1-&gt;4)]-N-acetyl-alpha-D-muramoyl-L-alanyl-D-glutamyl-meso-2,6-diaminopimeloyl-D-alanyl-D-alanine + UDP + H(+)</text>
        <dbReference type="Rhea" id="RHEA:31227"/>
        <dbReference type="ChEBI" id="CHEBI:15378"/>
        <dbReference type="ChEBI" id="CHEBI:57705"/>
        <dbReference type="ChEBI" id="CHEBI:58223"/>
        <dbReference type="ChEBI" id="CHEBI:61387"/>
        <dbReference type="ChEBI" id="CHEBI:61388"/>
        <dbReference type="EC" id="2.4.1.227"/>
    </reaction>
</comment>
<dbReference type="HAMAP" id="MF_00033">
    <property type="entry name" value="MurG"/>
    <property type="match status" value="1"/>
</dbReference>
<dbReference type="Gene3D" id="3.40.50.2000">
    <property type="entry name" value="Glycogen Phosphorylase B"/>
    <property type="match status" value="2"/>
</dbReference>
<feature type="binding site" evidence="10">
    <location>
        <position position="163"/>
    </location>
    <ligand>
        <name>UDP-N-acetyl-alpha-D-glucosamine</name>
        <dbReference type="ChEBI" id="CHEBI:57705"/>
    </ligand>
</feature>
<evidence type="ECO:0000256" key="4">
    <source>
        <dbReference type="ARBA" id="ARBA00022679"/>
    </source>
</evidence>
<feature type="binding site" evidence="10">
    <location>
        <begin position="11"/>
        <end position="13"/>
    </location>
    <ligand>
        <name>UDP-N-acetyl-alpha-D-glucosamine</name>
        <dbReference type="ChEBI" id="CHEBI:57705"/>
    </ligand>
</feature>
<dbReference type="InterPro" id="IPR007235">
    <property type="entry name" value="Glyco_trans_28_C"/>
</dbReference>
<feature type="binding site" evidence="10">
    <location>
        <position position="193"/>
    </location>
    <ligand>
        <name>UDP-N-acetyl-alpha-D-glucosamine</name>
        <dbReference type="ChEBI" id="CHEBI:57705"/>
    </ligand>
</feature>
<keyword evidence="2 10" id="KW-0132">Cell division</keyword>
<dbReference type="Pfam" id="PF04101">
    <property type="entry name" value="Glyco_tran_28_C"/>
    <property type="match status" value="1"/>
</dbReference>
<comment type="caution">
    <text evidence="13">The sequence shown here is derived from an EMBL/GenBank/DDBJ whole genome shotgun (WGS) entry which is preliminary data.</text>
</comment>
<dbReference type="GO" id="GO:0050511">
    <property type="term" value="F:undecaprenyldiphospho-muramoylpentapeptide beta-N-acetylglucosaminyltransferase activity"/>
    <property type="evidence" value="ECO:0007669"/>
    <property type="project" value="UniProtKB-UniRule"/>
</dbReference>
<evidence type="ECO:0000256" key="5">
    <source>
        <dbReference type="ARBA" id="ARBA00022960"/>
    </source>
</evidence>
<dbReference type="GO" id="GO:0008360">
    <property type="term" value="P:regulation of cell shape"/>
    <property type="evidence" value="ECO:0007669"/>
    <property type="project" value="UniProtKB-KW"/>
</dbReference>
<dbReference type="GO" id="GO:0009252">
    <property type="term" value="P:peptidoglycan biosynthetic process"/>
    <property type="evidence" value="ECO:0007669"/>
    <property type="project" value="UniProtKB-UniRule"/>
</dbReference>
<dbReference type="GO" id="GO:0005886">
    <property type="term" value="C:plasma membrane"/>
    <property type="evidence" value="ECO:0007669"/>
    <property type="project" value="UniProtKB-SubCell"/>
</dbReference>
<dbReference type="CDD" id="cd03785">
    <property type="entry name" value="GT28_MurG"/>
    <property type="match status" value="1"/>
</dbReference>
<keyword evidence="4 10" id="KW-0808">Transferase</keyword>
<proteinExistence type="inferred from homology"/>
<evidence type="ECO:0000313" key="13">
    <source>
        <dbReference type="EMBL" id="HIU99400.1"/>
    </source>
</evidence>
<feature type="domain" description="Glycosyltransferase family 28 N-terminal" evidence="11">
    <location>
        <begin position="4"/>
        <end position="146"/>
    </location>
</feature>
<evidence type="ECO:0000256" key="6">
    <source>
        <dbReference type="ARBA" id="ARBA00022984"/>
    </source>
</evidence>
<feature type="binding site" evidence="10">
    <location>
        <position position="287"/>
    </location>
    <ligand>
        <name>UDP-N-acetyl-alpha-D-glucosamine</name>
        <dbReference type="ChEBI" id="CHEBI:57705"/>
    </ligand>
</feature>
<feature type="domain" description="Glycosyl transferase family 28 C-terminal" evidence="12">
    <location>
        <begin position="186"/>
        <end position="320"/>
    </location>
</feature>
<keyword evidence="9 10" id="KW-0961">Cell wall biogenesis/degradation</keyword>
<dbReference type="EMBL" id="DVOE01000091">
    <property type="protein sequence ID" value="HIU99400.1"/>
    <property type="molecule type" value="Genomic_DNA"/>
</dbReference>
<keyword evidence="3 10" id="KW-0328">Glycosyltransferase</keyword>
<reference evidence="13" key="2">
    <citation type="journal article" date="2021" name="PeerJ">
        <title>Extensive microbial diversity within the chicken gut microbiome revealed by metagenomics and culture.</title>
        <authorList>
            <person name="Gilroy R."/>
            <person name="Ravi A."/>
            <person name="Getino M."/>
            <person name="Pursley I."/>
            <person name="Horton D.L."/>
            <person name="Alikhan N.F."/>
            <person name="Baker D."/>
            <person name="Gharbi K."/>
            <person name="Hall N."/>
            <person name="Watson M."/>
            <person name="Adriaenssens E.M."/>
            <person name="Foster-Nyarko E."/>
            <person name="Jarju S."/>
            <person name="Secka A."/>
            <person name="Antonio M."/>
            <person name="Oren A."/>
            <person name="Chaudhuri R.R."/>
            <person name="La Ragione R."/>
            <person name="Hildebrand F."/>
            <person name="Pallen M.J."/>
        </authorList>
    </citation>
    <scope>NUCLEOTIDE SEQUENCE</scope>
    <source>
        <strain evidence="13">10406</strain>
    </source>
</reference>
<name>A0A9D1NBC5_9FIRM</name>
<comment type="similarity">
    <text evidence="10">Belongs to the glycosyltransferase 28 family. MurG subfamily.</text>
</comment>
<dbReference type="InterPro" id="IPR006009">
    <property type="entry name" value="GlcNAc_MurG"/>
</dbReference>
<sequence length="361" mass="38021">MPKVMLTGGGTGGHIYPCLALVPALERRGMTVIYGGGEGDTPERRLAELRGLPFFGVPCVAFKRQLTPAALKNNLGIPSRLREGVKRAKDILSAERPDAVFSKGGYAALPFVLAAKKLGIPVVSHESDSTLGLSNRIAKLTGARVLTAFPGCKAGEFVGMPVREELFRRDPEEARRAFSLSPDARVLLITGGSSGAASLNAAVKKALPLLTERFAVIHLTGKNKGEGLPPRSERYIPLAYADDMGALYAASDVVVSRAGATAVAEISALGKRAVFVPLPKGASRGDQIPNAALAEKYGAIVLPDDRRLPVLLPAAVERALRGAPMRHIASDTGGKIADILDATIRRGVICKDKKPSPNGSQ</sequence>
<reference evidence="13" key="1">
    <citation type="submission" date="2020-10" db="EMBL/GenBank/DDBJ databases">
        <authorList>
            <person name="Gilroy R."/>
        </authorList>
    </citation>
    <scope>NUCLEOTIDE SEQUENCE</scope>
    <source>
        <strain evidence="13">10406</strain>
    </source>
</reference>
<evidence type="ECO:0000256" key="3">
    <source>
        <dbReference type="ARBA" id="ARBA00022676"/>
    </source>
</evidence>
<keyword evidence="8 10" id="KW-0131">Cell cycle</keyword>
<dbReference type="EC" id="2.4.1.227" evidence="10"/>
<keyword evidence="7 10" id="KW-0472">Membrane</keyword>